<comment type="caution">
    <text evidence="2">The sequence shown here is derived from an EMBL/GenBank/DDBJ whole genome shotgun (WGS) entry which is preliminary data.</text>
</comment>
<dbReference type="Proteomes" id="UP000276133">
    <property type="component" value="Unassembled WGS sequence"/>
</dbReference>
<dbReference type="AlphaFoldDB" id="A0A3M7QQM5"/>
<feature type="transmembrane region" description="Helical" evidence="1">
    <location>
        <begin position="89"/>
        <end position="106"/>
    </location>
</feature>
<reference evidence="2 3" key="1">
    <citation type="journal article" date="2018" name="Sci. Rep.">
        <title>Genomic signatures of local adaptation to the degree of environmental predictability in rotifers.</title>
        <authorList>
            <person name="Franch-Gras L."/>
            <person name="Hahn C."/>
            <person name="Garcia-Roger E.M."/>
            <person name="Carmona M.J."/>
            <person name="Serra M."/>
            <person name="Gomez A."/>
        </authorList>
    </citation>
    <scope>NUCLEOTIDE SEQUENCE [LARGE SCALE GENOMIC DNA]</scope>
    <source>
        <strain evidence="2">HYR1</strain>
    </source>
</reference>
<proteinExistence type="predicted"/>
<evidence type="ECO:0000256" key="1">
    <source>
        <dbReference type="SAM" id="Phobius"/>
    </source>
</evidence>
<keyword evidence="1" id="KW-0472">Membrane</keyword>
<dbReference type="EMBL" id="REGN01005435">
    <property type="protein sequence ID" value="RNA13374.1"/>
    <property type="molecule type" value="Genomic_DNA"/>
</dbReference>
<organism evidence="2 3">
    <name type="scientific">Brachionus plicatilis</name>
    <name type="common">Marine rotifer</name>
    <name type="synonym">Brachionus muelleri</name>
    <dbReference type="NCBI Taxonomy" id="10195"/>
    <lineage>
        <taxon>Eukaryota</taxon>
        <taxon>Metazoa</taxon>
        <taxon>Spiralia</taxon>
        <taxon>Gnathifera</taxon>
        <taxon>Rotifera</taxon>
        <taxon>Eurotatoria</taxon>
        <taxon>Monogononta</taxon>
        <taxon>Pseudotrocha</taxon>
        <taxon>Ploima</taxon>
        <taxon>Brachionidae</taxon>
        <taxon>Brachionus</taxon>
    </lineage>
</organism>
<evidence type="ECO:0000313" key="3">
    <source>
        <dbReference type="Proteomes" id="UP000276133"/>
    </source>
</evidence>
<protein>
    <submittedName>
        <fullName evidence="2">Uncharacterized protein</fullName>
    </submittedName>
</protein>
<keyword evidence="1" id="KW-0812">Transmembrane</keyword>
<keyword evidence="3" id="KW-1185">Reference proteome</keyword>
<keyword evidence="1" id="KW-1133">Transmembrane helix</keyword>
<gene>
    <name evidence="2" type="ORF">BpHYR1_044347</name>
</gene>
<sequence>MNFAESVIQQPPNFCCSYYFIIFDFNSFFTFYHPRGIFTFLREKIYGIFLISSHFHSLKSKTFKKENFKALINIIIEHKNDRNSAKKKYFIYFLNNGTYFVIHYYAQNSEENQKHYVDYDNIDIYKK</sequence>
<accession>A0A3M7QQM5</accession>
<name>A0A3M7QQM5_BRAPC</name>
<evidence type="ECO:0000313" key="2">
    <source>
        <dbReference type="EMBL" id="RNA13374.1"/>
    </source>
</evidence>